<sequence>MNIALIGTGLMGEPLARRLMEAGHRVTVWNRSPEKTGALAGEGARVAAYPNEALEEADWVVTMLANADAIQGVLLNERSRGALAGRKVVNMATIGPHEARSLRDRVEEAGGSFMECTVLGSIPEAKSGRLILMFGGTEAQFEEARPLLDAFGPKPQHIGEVGQAAALKLAMNQLIAGLTTSFALSLGLVRREGLEVEQFMEVLRDSALYAPTFDKKLGRMLEGSFDNPNFPVAHLLKDVYLMEDAARKDGLDPTLMQTIGRILEKAEMEGLEKADYSALYRVIDPNGE</sequence>
<dbReference type="InterPro" id="IPR051265">
    <property type="entry name" value="HIBADH-related_NP60_sf"/>
</dbReference>
<name>A0A0P9C909_9GAMM</name>
<dbReference type="Pfam" id="PF14833">
    <property type="entry name" value="NAD_binding_11"/>
    <property type="match status" value="1"/>
</dbReference>
<proteinExistence type="predicted"/>
<dbReference type="RefSeq" id="WP_054965129.1">
    <property type="nucleotide sequence ID" value="NZ_FMUN01000004.1"/>
</dbReference>
<dbReference type="Gene3D" id="3.40.50.720">
    <property type="entry name" value="NAD(P)-binding Rossmann-like Domain"/>
    <property type="match status" value="1"/>
</dbReference>
<feature type="active site" evidence="3">
    <location>
        <position position="168"/>
    </location>
</feature>
<dbReference type="AlphaFoldDB" id="A0A0P9C909"/>
<dbReference type="EMBL" id="FMUN01000004">
    <property type="protein sequence ID" value="SCY30963.1"/>
    <property type="molecule type" value="Genomic_DNA"/>
</dbReference>
<dbReference type="PIRSF" id="PIRSF000103">
    <property type="entry name" value="HIBADH"/>
    <property type="match status" value="1"/>
</dbReference>
<evidence type="ECO:0000313" key="6">
    <source>
        <dbReference type="EMBL" id="SCY30963.1"/>
    </source>
</evidence>
<feature type="domain" description="6-phosphogluconate dehydrogenase NADP-binding" evidence="4">
    <location>
        <begin position="2"/>
        <end position="158"/>
    </location>
</feature>
<dbReference type="Proteomes" id="UP000183104">
    <property type="component" value="Unassembled WGS sequence"/>
</dbReference>
<dbReference type="Pfam" id="PF03446">
    <property type="entry name" value="NAD_binding_2"/>
    <property type="match status" value="1"/>
</dbReference>
<dbReference type="PANTHER" id="PTHR43580">
    <property type="entry name" value="OXIDOREDUCTASE GLYR1-RELATED"/>
    <property type="match status" value="1"/>
</dbReference>
<feature type="domain" description="3-hydroxyisobutyrate dehydrogenase-like NAD-binding" evidence="5">
    <location>
        <begin position="162"/>
        <end position="283"/>
    </location>
</feature>
<evidence type="ECO:0000256" key="2">
    <source>
        <dbReference type="ARBA" id="ARBA00023027"/>
    </source>
</evidence>
<dbReference type="GO" id="GO:0050661">
    <property type="term" value="F:NADP binding"/>
    <property type="evidence" value="ECO:0007669"/>
    <property type="project" value="InterPro"/>
</dbReference>
<dbReference type="PATRIC" id="fig|381306.5.peg.2166"/>
<evidence type="ECO:0000256" key="3">
    <source>
        <dbReference type="PIRSR" id="PIRSR000103-1"/>
    </source>
</evidence>
<gene>
    <name evidence="6" type="ORF">SAMN05661077_1790</name>
</gene>
<dbReference type="InterPro" id="IPR013328">
    <property type="entry name" value="6PGD_dom2"/>
</dbReference>
<dbReference type="PANTHER" id="PTHR43580:SF2">
    <property type="entry name" value="CYTOKINE-LIKE NUCLEAR FACTOR N-PAC"/>
    <property type="match status" value="1"/>
</dbReference>
<evidence type="ECO:0000259" key="4">
    <source>
        <dbReference type="Pfam" id="PF03446"/>
    </source>
</evidence>
<evidence type="ECO:0000256" key="1">
    <source>
        <dbReference type="ARBA" id="ARBA00023002"/>
    </source>
</evidence>
<evidence type="ECO:0000313" key="7">
    <source>
        <dbReference type="Proteomes" id="UP000183104"/>
    </source>
</evidence>
<dbReference type="InterPro" id="IPR006115">
    <property type="entry name" value="6PGDH_NADP-bd"/>
</dbReference>
<dbReference type="InterPro" id="IPR015815">
    <property type="entry name" value="HIBADH-related"/>
</dbReference>
<dbReference type="OrthoDB" id="9786703at2"/>
<dbReference type="InterPro" id="IPR036291">
    <property type="entry name" value="NAD(P)-bd_dom_sf"/>
</dbReference>
<organism evidence="6 7">
    <name type="scientific">Thiohalorhabdus denitrificans</name>
    <dbReference type="NCBI Taxonomy" id="381306"/>
    <lineage>
        <taxon>Bacteria</taxon>
        <taxon>Pseudomonadati</taxon>
        <taxon>Pseudomonadota</taxon>
        <taxon>Gammaproteobacteria</taxon>
        <taxon>Thiohalorhabdales</taxon>
        <taxon>Thiohalorhabdaceae</taxon>
        <taxon>Thiohalorhabdus</taxon>
    </lineage>
</organism>
<dbReference type="InterPro" id="IPR029154">
    <property type="entry name" value="HIBADH-like_NADP-bd"/>
</dbReference>
<dbReference type="Gene3D" id="1.10.1040.10">
    <property type="entry name" value="N-(1-d-carboxylethyl)-l-norvaline Dehydrogenase, domain 2"/>
    <property type="match status" value="1"/>
</dbReference>
<keyword evidence="1" id="KW-0560">Oxidoreductase</keyword>
<protein>
    <submittedName>
        <fullName evidence="6">3-hydroxyisobutyrate dehydrogenase</fullName>
    </submittedName>
</protein>
<accession>A0A0P9C909</accession>
<keyword evidence="7" id="KW-1185">Reference proteome</keyword>
<keyword evidence="2" id="KW-0520">NAD</keyword>
<reference evidence="7" key="1">
    <citation type="submission" date="2016-10" db="EMBL/GenBank/DDBJ databases">
        <authorList>
            <person name="Varghese N."/>
        </authorList>
    </citation>
    <scope>NUCLEOTIDE SEQUENCE [LARGE SCALE GENOMIC DNA]</scope>
    <source>
        <strain evidence="7">HL 19</strain>
    </source>
</reference>
<dbReference type="SUPFAM" id="SSF51735">
    <property type="entry name" value="NAD(P)-binding Rossmann-fold domains"/>
    <property type="match status" value="1"/>
</dbReference>
<evidence type="ECO:0000259" key="5">
    <source>
        <dbReference type="Pfam" id="PF14833"/>
    </source>
</evidence>
<dbReference type="InterPro" id="IPR008927">
    <property type="entry name" value="6-PGluconate_DH-like_C_sf"/>
</dbReference>
<dbReference type="SUPFAM" id="SSF48179">
    <property type="entry name" value="6-phosphogluconate dehydrogenase C-terminal domain-like"/>
    <property type="match status" value="1"/>
</dbReference>
<dbReference type="GO" id="GO:0051287">
    <property type="term" value="F:NAD binding"/>
    <property type="evidence" value="ECO:0007669"/>
    <property type="project" value="InterPro"/>
</dbReference>
<dbReference type="STRING" id="381306.AN478_02950"/>
<dbReference type="GO" id="GO:0016491">
    <property type="term" value="F:oxidoreductase activity"/>
    <property type="evidence" value="ECO:0007669"/>
    <property type="project" value="UniProtKB-KW"/>
</dbReference>